<evidence type="ECO:0000313" key="2">
    <source>
        <dbReference type="EMBL" id="AIE92496.1"/>
    </source>
</evidence>
<proteinExistence type="predicted"/>
<feature type="transmembrane region" description="Helical" evidence="1">
    <location>
        <begin position="12"/>
        <end position="28"/>
    </location>
</feature>
<feature type="transmembrane region" description="Helical" evidence="1">
    <location>
        <begin position="125"/>
        <end position="154"/>
    </location>
</feature>
<feature type="transmembrane region" description="Helical" evidence="1">
    <location>
        <begin position="166"/>
        <end position="185"/>
    </location>
</feature>
<feature type="transmembrane region" description="Helical" evidence="1">
    <location>
        <begin position="34"/>
        <end position="52"/>
    </location>
</feature>
<organism evidence="2">
    <name type="scientific">uncultured marine group II/III euryarchaeote AD1000_23_H03</name>
    <dbReference type="NCBI Taxonomy" id="1457740"/>
    <lineage>
        <taxon>Archaea</taxon>
        <taxon>Methanobacteriati</taxon>
        <taxon>Methanobacteriota</taxon>
        <taxon>environmental samples</taxon>
    </lineage>
</organism>
<protein>
    <recommendedName>
        <fullName evidence="3">Dolichol kinase</fullName>
    </recommendedName>
</protein>
<reference evidence="2" key="1">
    <citation type="journal article" date="2014" name="Genome Biol. Evol.">
        <title>Pangenome evidence for extensive interdomain horizontal transfer affecting lineage core and shell genes in uncultured planktonic thaumarchaeota and euryarchaeota.</title>
        <authorList>
            <person name="Deschamps P."/>
            <person name="Zivanovic Y."/>
            <person name="Moreira D."/>
            <person name="Rodriguez-Valera F."/>
            <person name="Lopez-Garcia P."/>
        </authorList>
    </citation>
    <scope>NUCLEOTIDE SEQUENCE</scope>
</reference>
<evidence type="ECO:0000256" key="1">
    <source>
        <dbReference type="SAM" id="Phobius"/>
    </source>
</evidence>
<keyword evidence="1" id="KW-0812">Transmembrane</keyword>
<keyword evidence="1" id="KW-1133">Transmembrane helix</keyword>
<feature type="transmembrane region" description="Helical" evidence="1">
    <location>
        <begin position="72"/>
        <end position="105"/>
    </location>
</feature>
<keyword evidence="1" id="KW-0472">Membrane</keyword>
<accession>A0A075FSS6</accession>
<sequence length="197" mass="22331">MFDEKIYRRFNHTVAACFVIYFLFPQKIVGLDRIYLVILLWIIILGIEYLRLNKNLNMFGMRDYESDRVAGFVWFASGTFIILGFYEMGAFPQSLAIATIIMAAYTDPVIGEANHKLGDKWGLGIGFVCSFAIYHLIVGIIFYSLLGGLISVLVERPKLKWFDDDLAMQIFPISILSILWLSGIGPDLPETIIESGL</sequence>
<evidence type="ECO:0008006" key="3">
    <source>
        <dbReference type="Google" id="ProtNLM"/>
    </source>
</evidence>
<dbReference type="EMBL" id="KF900367">
    <property type="protein sequence ID" value="AIE92496.1"/>
    <property type="molecule type" value="Genomic_DNA"/>
</dbReference>
<dbReference type="AlphaFoldDB" id="A0A075FSS6"/>
<name>A0A075FSS6_9EURY</name>